<evidence type="ECO:0000256" key="3">
    <source>
        <dbReference type="ARBA" id="ARBA00023002"/>
    </source>
</evidence>
<dbReference type="InterPro" id="IPR020020">
    <property type="entry name" value="Luciferase-type_oxidoreductase"/>
</dbReference>
<dbReference type="NCBIfam" id="TIGR03571">
    <property type="entry name" value="lucif_BA3436"/>
    <property type="match status" value="1"/>
</dbReference>
<dbReference type="InterPro" id="IPR011251">
    <property type="entry name" value="Luciferase-like_dom"/>
</dbReference>
<protein>
    <submittedName>
        <fullName evidence="6">Luciferase-type oxidoreductase</fullName>
    </submittedName>
</protein>
<proteinExistence type="predicted"/>
<dbReference type="InterPro" id="IPR051260">
    <property type="entry name" value="Diverse_substr_monoxygenases"/>
</dbReference>
<dbReference type="PANTHER" id="PTHR30011">
    <property type="entry name" value="ALKANESULFONATE MONOOXYGENASE-RELATED"/>
    <property type="match status" value="1"/>
</dbReference>
<keyword evidence="4" id="KW-0503">Monooxygenase</keyword>
<keyword evidence="2" id="KW-0288">FMN</keyword>
<evidence type="ECO:0000256" key="4">
    <source>
        <dbReference type="ARBA" id="ARBA00023033"/>
    </source>
</evidence>
<comment type="caution">
    <text evidence="6">The sequence shown here is derived from an EMBL/GenBank/DDBJ whole genome shotgun (WGS) entry which is preliminary data.</text>
</comment>
<organism evidence="6 7">
    <name type="scientific">Arenibacter algicola</name>
    <dbReference type="NCBI Taxonomy" id="616991"/>
    <lineage>
        <taxon>Bacteria</taxon>
        <taxon>Pseudomonadati</taxon>
        <taxon>Bacteroidota</taxon>
        <taxon>Flavobacteriia</taxon>
        <taxon>Flavobacteriales</taxon>
        <taxon>Flavobacteriaceae</taxon>
        <taxon>Arenibacter</taxon>
    </lineage>
</organism>
<dbReference type="InterPro" id="IPR036661">
    <property type="entry name" value="Luciferase-like_sf"/>
</dbReference>
<dbReference type="SUPFAM" id="SSF51679">
    <property type="entry name" value="Bacterial luciferase-like"/>
    <property type="match status" value="1"/>
</dbReference>
<reference evidence="6 7" key="1">
    <citation type="submission" date="2019-06" db="EMBL/GenBank/DDBJ databases">
        <title>A large-scale integrated study on North Sea by COGITO (Coastal Microbe Genomic &amp; Taxonomic Observatory).</title>
        <authorList>
            <person name="Teeling H."/>
        </authorList>
    </citation>
    <scope>NUCLEOTIDE SEQUENCE [LARGE SCALE GENOMIC DNA]</scope>
    <source>
        <strain evidence="6 7">MAR_2009_79</strain>
    </source>
</reference>
<evidence type="ECO:0000256" key="2">
    <source>
        <dbReference type="ARBA" id="ARBA00022643"/>
    </source>
</evidence>
<keyword evidence="1" id="KW-0285">Flavoprotein</keyword>
<evidence type="ECO:0000256" key="1">
    <source>
        <dbReference type="ARBA" id="ARBA00022630"/>
    </source>
</evidence>
<dbReference type="Proteomes" id="UP000315363">
    <property type="component" value="Unassembled WGS sequence"/>
</dbReference>
<dbReference type="Gene3D" id="3.20.20.30">
    <property type="entry name" value="Luciferase-like domain"/>
    <property type="match status" value="1"/>
</dbReference>
<evidence type="ECO:0000259" key="5">
    <source>
        <dbReference type="Pfam" id="PF00296"/>
    </source>
</evidence>
<dbReference type="EMBL" id="VHIF01000001">
    <property type="protein sequence ID" value="TQO36428.1"/>
    <property type="molecule type" value="Genomic_DNA"/>
</dbReference>
<sequence>MKNFEPINKAYNSVFQPDELSIGITVPIEYYDQGLMPTMEHHLERVELLDELGFKALWIRDVPFNVPSFGDAGQIYDPFTYLGFLAAKTKKIALGISSIALPLHHPVHVAKSAATIDQLSGGRLLLGVASGDRFDEYPAMGIEYENRGELFREAFQYIRRAQQSYPVLETKNYGDLKGDIDILPKAKNHKIPLLMTGFSQQSLEWNAKNANGWMYYPRDPRQQKYRIEEWRALVAETSIFDKPFMQPLYVDLQEDDSFRPEPIHLGFKTGVNYLNTYLHHLKSIGVNHVSLNLRFNSNSMESTLERLAEKVLPEFQKNKKSAKI</sequence>
<feature type="domain" description="Luciferase-like" evidence="5">
    <location>
        <begin position="34"/>
        <end position="237"/>
    </location>
</feature>
<evidence type="ECO:0000313" key="6">
    <source>
        <dbReference type="EMBL" id="TQO36428.1"/>
    </source>
</evidence>
<name>A0ABY3A822_9FLAO</name>
<dbReference type="PANTHER" id="PTHR30011:SF16">
    <property type="entry name" value="C2H2 FINGER DOMAIN TRANSCRIPTION FACTOR (EUROFUNG)-RELATED"/>
    <property type="match status" value="1"/>
</dbReference>
<keyword evidence="3" id="KW-0560">Oxidoreductase</keyword>
<dbReference type="RefSeq" id="WP_142188648.1">
    <property type="nucleotide sequence ID" value="NZ_VHIF01000001.1"/>
</dbReference>
<dbReference type="Pfam" id="PF00296">
    <property type="entry name" value="Bac_luciferase"/>
    <property type="match status" value="1"/>
</dbReference>
<keyword evidence="7" id="KW-1185">Reference proteome</keyword>
<accession>A0ABY3A822</accession>
<evidence type="ECO:0000313" key="7">
    <source>
        <dbReference type="Proteomes" id="UP000315363"/>
    </source>
</evidence>
<gene>
    <name evidence="6" type="ORF">GQ41_1004</name>
</gene>